<comment type="pathway">
    <text evidence="7">Protein modification; lipoprotein biosynthesis (diacylglyceryl transfer).</text>
</comment>
<dbReference type="Proteomes" id="UP001199424">
    <property type="component" value="Unassembled WGS sequence"/>
</dbReference>
<organism evidence="9 10">
    <name type="scientific">Hominenteromicrobium mulieris</name>
    <dbReference type="NCBI Taxonomy" id="2885357"/>
    <lineage>
        <taxon>Bacteria</taxon>
        <taxon>Bacillati</taxon>
        <taxon>Bacillota</taxon>
        <taxon>Clostridia</taxon>
        <taxon>Eubacteriales</taxon>
        <taxon>Oscillospiraceae</taxon>
        <taxon>Hominenteromicrobium</taxon>
    </lineage>
</organism>
<dbReference type="PROSITE" id="PS01311">
    <property type="entry name" value="LGT"/>
    <property type="match status" value="1"/>
</dbReference>
<feature type="compositionally biased region" description="Acidic residues" evidence="8">
    <location>
        <begin position="342"/>
        <end position="358"/>
    </location>
</feature>
<proteinExistence type="inferred from homology"/>
<dbReference type="EMBL" id="JAJEQC010000001">
    <property type="protein sequence ID" value="MCC2135598.1"/>
    <property type="molecule type" value="Genomic_DNA"/>
</dbReference>
<feature type="compositionally biased region" description="Basic and acidic residues" evidence="8">
    <location>
        <begin position="322"/>
        <end position="333"/>
    </location>
</feature>
<dbReference type="EC" id="2.5.1.145" evidence="7"/>
<dbReference type="PANTHER" id="PTHR30589">
    <property type="entry name" value="PROLIPOPROTEIN DIACYLGLYCERYL TRANSFERASE"/>
    <property type="match status" value="1"/>
</dbReference>
<keyword evidence="3 7" id="KW-0808">Transferase</keyword>
<evidence type="ECO:0000313" key="10">
    <source>
        <dbReference type="Proteomes" id="UP001199424"/>
    </source>
</evidence>
<protein>
    <recommendedName>
        <fullName evidence="7">Phosphatidylglycerol--prolipoprotein diacylglyceryl transferase</fullName>
        <ecNumber evidence="7">2.5.1.145</ecNumber>
    </recommendedName>
</protein>
<dbReference type="GO" id="GO:0005886">
    <property type="term" value="C:plasma membrane"/>
    <property type="evidence" value="ECO:0007669"/>
    <property type="project" value="UniProtKB-SubCell"/>
</dbReference>
<dbReference type="HAMAP" id="MF_01147">
    <property type="entry name" value="Lgt"/>
    <property type="match status" value="1"/>
</dbReference>
<evidence type="ECO:0000256" key="1">
    <source>
        <dbReference type="ARBA" id="ARBA00007150"/>
    </source>
</evidence>
<dbReference type="NCBIfam" id="TIGR00544">
    <property type="entry name" value="lgt"/>
    <property type="match status" value="1"/>
</dbReference>
<feature type="transmembrane region" description="Helical" evidence="7">
    <location>
        <begin position="246"/>
        <end position="265"/>
    </location>
</feature>
<accession>A0AAE3AK52</accession>
<comment type="catalytic activity">
    <reaction evidence="7">
        <text>L-cysteinyl-[prolipoprotein] + a 1,2-diacyl-sn-glycero-3-phospho-(1'-sn-glycerol) = an S-1,2-diacyl-sn-glyceryl-L-cysteinyl-[prolipoprotein] + sn-glycerol 1-phosphate + H(+)</text>
        <dbReference type="Rhea" id="RHEA:56712"/>
        <dbReference type="Rhea" id="RHEA-COMP:14679"/>
        <dbReference type="Rhea" id="RHEA-COMP:14680"/>
        <dbReference type="ChEBI" id="CHEBI:15378"/>
        <dbReference type="ChEBI" id="CHEBI:29950"/>
        <dbReference type="ChEBI" id="CHEBI:57685"/>
        <dbReference type="ChEBI" id="CHEBI:64716"/>
        <dbReference type="ChEBI" id="CHEBI:140658"/>
        <dbReference type="EC" id="2.5.1.145"/>
    </reaction>
</comment>
<dbReference type="Pfam" id="PF01790">
    <property type="entry name" value="LGT"/>
    <property type="match status" value="1"/>
</dbReference>
<keyword evidence="2 7" id="KW-1003">Cell membrane</keyword>
<dbReference type="PANTHER" id="PTHR30589:SF0">
    <property type="entry name" value="PHOSPHATIDYLGLYCEROL--PROLIPOPROTEIN DIACYLGLYCERYL TRANSFERASE"/>
    <property type="match status" value="1"/>
</dbReference>
<feature type="transmembrane region" description="Helical" evidence="7">
    <location>
        <begin position="127"/>
        <end position="145"/>
    </location>
</feature>
<evidence type="ECO:0000313" key="9">
    <source>
        <dbReference type="EMBL" id="MCC2135598.1"/>
    </source>
</evidence>
<feature type="transmembrane region" description="Helical" evidence="7">
    <location>
        <begin position="101"/>
        <end position="120"/>
    </location>
</feature>
<evidence type="ECO:0000256" key="8">
    <source>
        <dbReference type="SAM" id="MobiDB-lite"/>
    </source>
</evidence>
<comment type="similarity">
    <text evidence="1 7">Belongs to the Lgt family.</text>
</comment>
<dbReference type="GO" id="GO:0042158">
    <property type="term" value="P:lipoprotein biosynthetic process"/>
    <property type="evidence" value="ECO:0007669"/>
    <property type="project" value="UniProtKB-UniRule"/>
</dbReference>
<evidence type="ECO:0000256" key="2">
    <source>
        <dbReference type="ARBA" id="ARBA00022475"/>
    </source>
</evidence>
<feature type="region of interest" description="Disordered" evidence="8">
    <location>
        <begin position="304"/>
        <end position="367"/>
    </location>
</feature>
<comment type="caution">
    <text evidence="9">The sequence shown here is derived from an EMBL/GenBank/DDBJ whole genome shotgun (WGS) entry which is preliminary data.</text>
</comment>
<gene>
    <name evidence="7 9" type="primary">lgt</name>
    <name evidence="9" type="ORF">LKD31_01005</name>
</gene>
<dbReference type="RefSeq" id="WP_308448237.1">
    <property type="nucleotide sequence ID" value="NZ_JAJEQC010000001.1"/>
</dbReference>
<keyword evidence="4 7" id="KW-0812">Transmembrane</keyword>
<dbReference type="InterPro" id="IPR001640">
    <property type="entry name" value="Lgt"/>
</dbReference>
<evidence type="ECO:0000256" key="3">
    <source>
        <dbReference type="ARBA" id="ARBA00022679"/>
    </source>
</evidence>
<comment type="function">
    <text evidence="7">Catalyzes the transfer of the diacylglyceryl group from phosphatidylglycerol to the sulfhydryl group of the N-terminal cysteine of a prolipoprotein, the first step in the formation of mature lipoproteins.</text>
</comment>
<evidence type="ECO:0000256" key="7">
    <source>
        <dbReference type="HAMAP-Rule" id="MF_01147"/>
    </source>
</evidence>
<name>A0AAE3AK52_9FIRM</name>
<feature type="transmembrane region" description="Helical" evidence="7">
    <location>
        <begin position="28"/>
        <end position="48"/>
    </location>
</feature>
<keyword evidence="6 7" id="KW-0472">Membrane</keyword>
<feature type="transmembrane region" description="Helical" evidence="7">
    <location>
        <begin position="60"/>
        <end position="81"/>
    </location>
</feature>
<keyword evidence="10" id="KW-1185">Reference proteome</keyword>
<dbReference type="AlphaFoldDB" id="A0AAE3AK52"/>
<reference evidence="9" key="1">
    <citation type="submission" date="2021-10" db="EMBL/GenBank/DDBJ databases">
        <title>Anaerobic single-cell dispensing facilitates the cultivation of human gut bacteria.</title>
        <authorList>
            <person name="Afrizal A."/>
        </authorList>
    </citation>
    <scope>NUCLEOTIDE SEQUENCE</scope>
    <source>
        <strain evidence="9">CLA-AA-H250</strain>
    </source>
</reference>
<feature type="transmembrane region" description="Helical" evidence="7">
    <location>
        <begin position="207"/>
        <end position="226"/>
    </location>
</feature>
<evidence type="ECO:0000256" key="4">
    <source>
        <dbReference type="ARBA" id="ARBA00022692"/>
    </source>
</evidence>
<keyword evidence="5 7" id="KW-1133">Transmembrane helix</keyword>
<feature type="binding site" evidence="7">
    <location>
        <position position="146"/>
    </location>
    <ligand>
        <name>a 1,2-diacyl-sn-glycero-3-phospho-(1'-sn-glycerol)</name>
        <dbReference type="ChEBI" id="CHEBI:64716"/>
    </ligand>
</feature>
<sequence length="367" mass="39954">MTHQVQFPNLGISVEVNPIAFQVGNFTIYWYGIIIGIGFLLAVLYGFSSCKKMNINKDHLLDAIIAGLLGGIIGARLYYVIFYPGDKYITNPMEIFNIKEGGLGIYGGIIGGLLCGGIVAKIRKMNLFAVLDVASLGYLIGQGVGRWGNFVNQEAFGCATDLPWGMYSDRTAAEVVGNVHPCFLYESILCLLGFVLLHLFTRHLRRYDGQTFLLYIIWYGVTRFFIEGLRTDSLLLPGIDLRVSQVLAAASALVAVVLLIVFRNCHKLTGCGSRKAMEAAGLTVEDKAEKVEIDDTAESTIFSGMSAEEAQEHMTVGTGVKKTAEAENEKTEGNADANTSEEPSDEAEEANETAEGESEEKNDGSEN</sequence>
<comment type="subcellular location">
    <subcellularLocation>
        <location evidence="7">Cell membrane</location>
        <topology evidence="7">Multi-pass membrane protein</topology>
    </subcellularLocation>
</comment>
<dbReference type="GO" id="GO:0008961">
    <property type="term" value="F:phosphatidylglycerol-prolipoprotein diacylglyceryl transferase activity"/>
    <property type="evidence" value="ECO:0007669"/>
    <property type="project" value="UniProtKB-UniRule"/>
</dbReference>
<evidence type="ECO:0000256" key="6">
    <source>
        <dbReference type="ARBA" id="ARBA00023136"/>
    </source>
</evidence>
<feature type="transmembrane region" description="Helical" evidence="7">
    <location>
        <begin position="183"/>
        <end position="200"/>
    </location>
</feature>
<evidence type="ECO:0000256" key="5">
    <source>
        <dbReference type="ARBA" id="ARBA00022989"/>
    </source>
</evidence>